<gene>
    <name evidence="2" type="ORF">BDV33DRAFT_211125</name>
</gene>
<name>A0A5N6E5Q3_9EURO</name>
<protein>
    <submittedName>
        <fullName evidence="2">Uncharacterized protein</fullName>
    </submittedName>
</protein>
<dbReference type="AlphaFoldDB" id="A0A5N6E5Q3"/>
<keyword evidence="1" id="KW-0732">Signal</keyword>
<proteinExistence type="predicted"/>
<evidence type="ECO:0000313" key="2">
    <source>
        <dbReference type="EMBL" id="KAB8212639.1"/>
    </source>
</evidence>
<dbReference type="SUPFAM" id="SSF57184">
    <property type="entry name" value="Growth factor receptor domain"/>
    <property type="match status" value="1"/>
</dbReference>
<feature type="chain" id="PRO_5024869370" evidence="1">
    <location>
        <begin position="18"/>
        <end position="175"/>
    </location>
</feature>
<evidence type="ECO:0000256" key="1">
    <source>
        <dbReference type="SAM" id="SignalP"/>
    </source>
</evidence>
<organism evidence="2 3">
    <name type="scientific">Aspergillus novoparasiticus</name>
    <dbReference type="NCBI Taxonomy" id="986946"/>
    <lineage>
        <taxon>Eukaryota</taxon>
        <taxon>Fungi</taxon>
        <taxon>Dikarya</taxon>
        <taxon>Ascomycota</taxon>
        <taxon>Pezizomycotina</taxon>
        <taxon>Eurotiomycetes</taxon>
        <taxon>Eurotiomycetidae</taxon>
        <taxon>Eurotiales</taxon>
        <taxon>Aspergillaceae</taxon>
        <taxon>Aspergillus</taxon>
        <taxon>Aspergillus subgen. Circumdati</taxon>
    </lineage>
</organism>
<accession>A0A5N6E5Q3</accession>
<keyword evidence="3" id="KW-1185">Reference proteome</keyword>
<evidence type="ECO:0000313" key="3">
    <source>
        <dbReference type="Proteomes" id="UP000326799"/>
    </source>
</evidence>
<reference evidence="2 3" key="1">
    <citation type="submission" date="2019-04" db="EMBL/GenBank/DDBJ databases">
        <title>Fungal friends and foes A comparative genomics study of 23 Aspergillus species from section Flavi.</title>
        <authorList>
            <consortium name="DOE Joint Genome Institute"/>
            <person name="Kjaerbolling I."/>
            <person name="Vesth T.C."/>
            <person name="Frisvad J.C."/>
            <person name="Nybo J.L."/>
            <person name="Theobald S."/>
            <person name="Kildgaard S."/>
            <person name="Petersen T.I."/>
            <person name="Kuo A."/>
            <person name="Sato A."/>
            <person name="Lyhne E.K."/>
            <person name="Kogle M.E."/>
            <person name="Wiebenga A."/>
            <person name="Kun R.S."/>
            <person name="Lubbers R.J."/>
            <person name="Makela M.R."/>
            <person name="Barry K."/>
            <person name="Chovatia M."/>
            <person name="Clum A."/>
            <person name="Daum C."/>
            <person name="Haridas S."/>
            <person name="He G."/>
            <person name="LaButti K."/>
            <person name="Lipzen A."/>
            <person name="Mondo S."/>
            <person name="Pangilinan J."/>
            <person name="Riley R."/>
            <person name="Salamov A."/>
            <person name="Simmons B.A."/>
            <person name="Magnuson J.K."/>
            <person name="Henrissat B."/>
            <person name="Mortensen U.H."/>
            <person name="Larsen T.O."/>
            <person name="De vries R.P."/>
            <person name="Grigoriev I.V."/>
            <person name="Machida M."/>
            <person name="Baker S.E."/>
            <person name="Andersen M.R."/>
        </authorList>
    </citation>
    <scope>NUCLEOTIDE SEQUENCE [LARGE SCALE GENOMIC DNA]</scope>
    <source>
        <strain evidence="2 3">CBS 126849</strain>
    </source>
</reference>
<dbReference type="EMBL" id="ML734137">
    <property type="protein sequence ID" value="KAB8212639.1"/>
    <property type="molecule type" value="Genomic_DNA"/>
</dbReference>
<dbReference type="InterPro" id="IPR009030">
    <property type="entry name" value="Growth_fac_rcpt_cys_sf"/>
</dbReference>
<sequence>MRSSMLALLGLCSTAISQSVPDSNAQVPLAFEFDSQSMVYTAKNYDPGSVASSNIINCCPFGTKFSGGQCILDTGCHCTACAPNYYLDENANCVPDDGGGTACPPGWTVGADGKCQPPTGGDGGGGTTCPPGWTVGADGQCQPPTGGGGGGGTTCPPGWTIGTDGKCQPPTGGGG</sequence>
<feature type="non-terminal residue" evidence="2">
    <location>
        <position position="175"/>
    </location>
</feature>
<feature type="signal peptide" evidence="1">
    <location>
        <begin position="1"/>
        <end position="17"/>
    </location>
</feature>
<dbReference type="Proteomes" id="UP000326799">
    <property type="component" value="Unassembled WGS sequence"/>
</dbReference>